<name>A0A4Y4AZ42_9FLAO</name>
<evidence type="ECO:0000259" key="7">
    <source>
        <dbReference type="Pfam" id="PF08281"/>
    </source>
</evidence>
<evidence type="ECO:0000256" key="3">
    <source>
        <dbReference type="ARBA" id="ARBA00023082"/>
    </source>
</evidence>
<keyword evidence="9" id="KW-1185">Reference proteome</keyword>
<keyword evidence="5" id="KW-0804">Transcription</keyword>
<feature type="domain" description="RNA polymerase sigma factor 70 region 4 type 2" evidence="7">
    <location>
        <begin position="131"/>
        <end position="170"/>
    </location>
</feature>
<dbReference type="Gene3D" id="1.10.1740.10">
    <property type="match status" value="1"/>
</dbReference>
<dbReference type="InterPro" id="IPR013249">
    <property type="entry name" value="RNA_pol_sigma70_r4_t2"/>
</dbReference>
<reference evidence="8 9" key="1">
    <citation type="submission" date="2019-06" db="EMBL/GenBank/DDBJ databases">
        <title>Whole genome shotgun sequence of Flavobacterium flevense NBRC 14960.</title>
        <authorList>
            <person name="Hosoyama A."/>
            <person name="Uohara A."/>
            <person name="Ohji S."/>
            <person name="Ichikawa N."/>
        </authorList>
    </citation>
    <scope>NUCLEOTIDE SEQUENCE [LARGE SCALE GENOMIC DNA]</scope>
    <source>
        <strain evidence="8 9">NBRC 14960</strain>
    </source>
</reference>
<dbReference type="GO" id="GO:0006352">
    <property type="term" value="P:DNA-templated transcription initiation"/>
    <property type="evidence" value="ECO:0007669"/>
    <property type="project" value="InterPro"/>
</dbReference>
<evidence type="ECO:0000256" key="5">
    <source>
        <dbReference type="ARBA" id="ARBA00023163"/>
    </source>
</evidence>
<dbReference type="PANTHER" id="PTHR43133">
    <property type="entry name" value="RNA POLYMERASE ECF-TYPE SIGMA FACTO"/>
    <property type="match status" value="1"/>
</dbReference>
<comment type="caution">
    <text evidence="8">The sequence shown here is derived from an EMBL/GenBank/DDBJ whole genome shotgun (WGS) entry which is preliminary data.</text>
</comment>
<dbReference type="InterPro" id="IPR036388">
    <property type="entry name" value="WH-like_DNA-bd_sf"/>
</dbReference>
<evidence type="ECO:0000256" key="4">
    <source>
        <dbReference type="ARBA" id="ARBA00023125"/>
    </source>
</evidence>
<dbReference type="Proteomes" id="UP000316775">
    <property type="component" value="Unassembled WGS sequence"/>
</dbReference>
<feature type="domain" description="RNA polymerase sigma-70 region 2" evidence="6">
    <location>
        <begin position="27"/>
        <end position="96"/>
    </location>
</feature>
<dbReference type="AlphaFoldDB" id="A0A4Y4AZ42"/>
<dbReference type="InterPro" id="IPR007627">
    <property type="entry name" value="RNA_pol_sigma70_r2"/>
</dbReference>
<dbReference type="InterPro" id="IPR013325">
    <property type="entry name" value="RNA_pol_sigma_r2"/>
</dbReference>
<dbReference type="CDD" id="cd06171">
    <property type="entry name" value="Sigma70_r4"/>
    <property type="match status" value="1"/>
</dbReference>
<dbReference type="STRING" id="983.SAMN05443543_11170"/>
<organism evidence="8 9">
    <name type="scientific">Flavobacterium flevense</name>
    <dbReference type="NCBI Taxonomy" id="983"/>
    <lineage>
        <taxon>Bacteria</taxon>
        <taxon>Pseudomonadati</taxon>
        <taxon>Bacteroidota</taxon>
        <taxon>Flavobacteriia</taxon>
        <taxon>Flavobacteriales</taxon>
        <taxon>Flavobacteriaceae</taxon>
        <taxon>Flavobacterium</taxon>
    </lineage>
</organism>
<dbReference type="Pfam" id="PF04542">
    <property type="entry name" value="Sigma70_r2"/>
    <property type="match status" value="1"/>
</dbReference>
<dbReference type="Pfam" id="PF08281">
    <property type="entry name" value="Sigma70_r4_2"/>
    <property type="match status" value="1"/>
</dbReference>
<dbReference type="SUPFAM" id="SSF88946">
    <property type="entry name" value="Sigma2 domain of RNA polymerase sigma factors"/>
    <property type="match status" value="1"/>
</dbReference>
<dbReference type="NCBIfam" id="TIGR02937">
    <property type="entry name" value="sigma70-ECF"/>
    <property type="match status" value="1"/>
</dbReference>
<evidence type="ECO:0000313" key="9">
    <source>
        <dbReference type="Proteomes" id="UP000316775"/>
    </source>
</evidence>
<gene>
    <name evidence="8" type="ORF">FFL01_16960</name>
</gene>
<keyword evidence="4" id="KW-0238">DNA-binding</keyword>
<evidence type="ECO:0000256" key="2">
    <source>
        <dbReference type="ARBA" id="ARBA00023015"/>
    </source>
</evidence>
<dbReference type="InterPro" id="IPR013324">
    <property type="entry name" value="RNA_pol_sigma_r3/r4-like"/>
</dbReference>
<protein>
    <submittedName>
        <fullName evidence="8">RNA polymerase subunit sigma-24</fullName>
    </submittedName>
</protein>
<keyword evidence="3" id="KW-0731">Sigma factor</keyword>
<evidence type="ECO:0000313" key="8">
    <source>
        <dbReference type="EMBL" id="GEC72157.1"/>
    </source>
</evidence>
<comment type="similarity">
    <text evidence="1">Belongs to the sigma-70 factor family. ECF subfamily.</text>
</comment>
<sequence length="195" mass="22794">MIADIQIPDALLVQDYVAGNEDALATLIKRHESKIYGFIYSKVSDRDVANDIFQDTFIKVIKTLKSNSYNEEGKFLPWVMRISHNLVIDFFRKNKKMPMYRETEEFSVFSIMTDDSLTIENQLIADQVELDIQKLIQELPEDQKEVLIMRMYKDMSFKEISEITGVSINTSLGRMRYALMNLRKVIDKHQIILTN</sequence>
<dbReference type="InterPro" id="IPR039425">
    <property type="entry name" value="RNA_pol_sigma-70-like"/>
</dbReference>
<dbReference type="PANTHER" id="PTHR43133:SF8">
    <property type="entry name" value="RNA POLYMERASE SIGMA FACTOR HI_1459-RELATED"/>
    <property type="match status" value="1"/>
</dbReference>
<dbReference type="SUPFAM" id="SSF88659">
    <property type="entry name" value="Sigma3 and sigma4 domains of RNA polymerase sigma factors"/>
    <property type="match status" value="1"/>
</dbReference>
<dbReference type="Gene3D" id="1.10.10.10">
    <property type="entry name" value="Winged helix-like DNA-binding domain superfamily/Winged helix DNA-binding domain"/>
    <property type="match status" value="1"/>
</dbReference>
<keyword evidence="2" id="KW-0805">Transcription regulation</keyword>
<evidence type="ECO:0000259" key="6">
    <source>
        <dbReference type="Pfam" id="PF04542"/>
    </source>
</evidence>
<dbReference type="GO" id="GO:0003677">
    <property type="term" value="F:DNA binding"/>
    <property type="evidence" value="ECO:0007669"/>
    <property type="project" value="UniProtKB-KW"/>
</dbReference>
<proteinExistence type="inferred from homology"/>
<evidence type="ECO:0000256" key="1">
    <source>
        <dbReference type="ARBA" id="ARBA00010641"/>
    </source>
</evidence>
<dbReference type="EMBL" id="BJNP01000016">
    <property type="protein sequence ID" value="GEC72157.1"/>
    <property type="molecule type" value="Genomic_DNA"/>
</dbReference>
<dbReference type="InterPro" id="IPR014284">
    <property type="entry name" value="RNA_pol_sigma-70_dom"/>
</dbReference>
<dbReference type="GO" id="GO:0016987">
    <property type="term" value="F:sigma factor activity"/>
    <property type="evidence" value="ECO:0007669"/>
    <property type="project" value="UniProtKB-KW"/>
</dbReference>
<accession>A0A4Y4AZ42</accession>